<evidence type="ECO:0000256" key="16">
    <source>
        <dbReference type="PROSITE-ProRule" id="PRU00259"/>
    </source>
</evidence>
<dbReference type="PROSITE" id="PS50176">
    <property type="entry name" value="ARM_REPEAT"/>
    <property type="match status" value="1"/>
</dbReference>
<dbReference type="InterPro" id="IPR042219">
    <property type="entry name" value="AAA_lid_11_sf"/>
</dbReference>
<dbReference type="Gene3D" id="3.40.50.300">
    <property type="entry name" value="P-loop containing nucleotide triphosphate hydrolases"/>
    <property type="match status" value="5"/>
</dbReference>
<dbReference type="FunFam" id="3.40.50.300:FF:001145">
    <property type="entry name" value="Putative dynein heavy chain"/>
    <property type="match status" value="1"/>
</dbReference>
<keyword evidence="22" id="KW-1185">Reference proteome</keyword>
<dbReference type="FunFam" id="1.10.8.1220:FF:000001">
    <property type="entry name" value="Dynein axonemal heavy chain 5"/>
    <property type="match status" value="1"/>
</dbReference>
<dbReference type="Gene3D" id="2.130.10.10">
    <property type="entry name" value="YVTN repeat-like/Quinoprotein amine dehydrogenase"/>
    <property type="match status" value="2"/>
</dbReference>
<dbReference type="Gene3D" id="2.30.30.140">
    <property type="match status" value="1"/>
</dbReference>
<evidence type="ECO:0000256" key="18">
    <source>
        <dbReference type="SAM" id="MobiDB-lite"/>
    </source>
</evidence>
<dbReference type="InterPro" id="IPR004273">
    <property type="entry name" value="Dynein_heavy_D6_P-loop"/>
</dbReference>
<dbReference type="Gene3D" id="3.10.490.20">
    <property type="match status" value="1"/>
</dbReference>
<feature type="region of interest" description="Disordered" evidence="18">
    <location>
        <begin position="534"/>
        <end position="553"/>
    </location>
</feature>
<dbReference type="GeneID" id="9044698"/>
<dbReference type="Gene3D" id="1.10.8.710">
    <property type="match status" value="1"/>
</dbReference>
<dbReference type="InterPro" id="IPR041466">
    <property type="entry name" value="Dynein_AAA5_ext"/>
</dbReference>
<dbReference type="GO" id="GO:0051959">
    <property type="term" value="F:dynein light intermediate chain binding"/>
    <property type="evidence" value="ECO:0007669"/>
    <property type="project" value="InterPro"/>
</dbReference>
<evidence type="ECO:0000256" key="7">
    <source>
        <dbReference type="ARBA" id="ARBA00022741"/>
    </source>
</evidence>
<dbReference type="InterPro" id="IPR041228">
    <property type="entry name" value="Dynein_C"/>
</dbReference>
<evidence type="ECO:0000256" key="9">
    <source>
        <dbReference type="ARBA" id="ARBA00023017"/>
    </source>
</evidence>
<dbReference type="Pfam" id="PF03028">
    <property type="entry name" value="Dynein_heavy"/>
    <property type="match status" value="1"/>
</dbReference>
<protein>
    <submittedName>
        <fullName evidence="21">Uncharacterized protein</fullName>
    </submittedName>
</protein>
<dbReference type="Pfam" id="PF12777">
    <property type="entry name" value="MT"/>
    <property type="match status" value="1"/>
</dbReference>
<dbReference type="PANTHER" id="PTHR22878">
    <property type="entry name" value="DYNEIN HEAVY CHAIN 6, AXONEMAL-LIKE-RELATED"/>
    <property type="match status" value="1"/>
</dbReference>
<dbReference type="Gene3D" id="3.20.180.20">
    <property type="entry name" value="Dynein heavy chain, N-terminal domain 2"/>
    <property type="match status" value="1"/>
</dbReference>
<dbReference type="GO" id="GO:0005509">
    <property type="term" value="F:calcium ion binding"/>
    <property type="evidence" value="ECO:0007669"/>
    <property type="project" value="InterPro"/>
</dbReference>
<evidence type="ECO:0000256" key="13">
    <source>
        <dbReference type="ARBA" id="ARBA00023212"/>
    </source>
</evidence>
<dbReference type="FunFam" id="1.20.920.20:FF:000006">
    <property type="entry name" value="Dynein, axonemal, heavy chain 6"/>
    <property type="match status" value="1"/>
</dbReference>
<dbReference type="PROSITE" id="PS50082">
    <property type="entry name" value="WD_REPEATS_2"/>
    <property type="match status" value="5"/>
</dbReference>
<dbReference type="InterPro" id="IPR019775">
    <property type="entry name" value="WD40_repeat_CS"/>
</dbReference>
<gene>
    <name evidence="21" type="ORF">Pmar_PMAR017364</name>
</gene>
<dbReference type="GO" id="GO:0030286">
    <property type="term" value="C:dynein complex"/>
    <property type="evidence" value="ECO:0007669"/>
    <property type="project" value="UniProtKB-KW"/>
</dbReference>
<dbReference type="InterPro" id="IPR024317">
    <property type="entry name" value="Dynein_heavy_chain_D4_dom"/>
</dbReference>
<name>C5LHE0_PERM5</name>
<evidence type="ECO:0000313" key="22">
    <source>
        <dbReference type="Proteomes" id="UP000007800"/>
    </source>
</evidence>
<keyword evidence="6" id="KW-0677">Repeat</keyword>
<feature type="repeat" description="WD" evidence="15">
    <location>
        <begin position="1400"/>
        <end position="1441"/>
    </location>
</feature>
<dbReference type="PROSITE" id="PS50294">
    <property type="entry name" value="WD_REPEATS_REGION"/>
    <property type="match status" value="2"/>
</dbReference>
<evidence type="ECO:0000256" key="4">
    <source>
        <dbReference type="ARBA" id="ARBA00022574"/>
    </source>
</evidence>
<evidence type="ECO:0000256" key="5">
    <source>
        <dbReference type="ARBA" id="ARBA00022701"/>
    </source>
</evidence>
<dbReference type="Pfam" id="PF12774">
    <property type="entry name" value="AAA_6"/>
    <property type="match status" value="1"/>
</dbReference>
<dbReference type="GO" id="GO:0045505">
    <property type="term" value="F:dynein intermediate chain binding"/>
    <property type="evidence" value="ECO:0007669"/>
    <property type="project" value="InterPro"/>
</dbReference>
<dbReference type="Gene3D" id="1.20.920.30">
    <property type="match status" value="1"/>
</dbReference>
<dbReference type="SUPFAM" id="SSF56988">
    <property type="entry name" value="Anthrax protective antigen"/>
    <property type="match status" value="1"/>
</dbReference>
<dbReference type="Gene3D" id="1.10.8.1220">
    <property type="match status" value="1"/>
</dbReference>
<dbReference type="InterPro" id="IPR015943">
    <property type="entry name" value="WD40/YVTN_repeat-like_dom_sf"/>
</dbReference>
<feature type="coiled-coil region" evidence="17">
    <location>
        <begin position="3877"/>
        <end position="3904"/>
    </location>
</feature>
<dbReference type="Gene3D" id="1.20.58.1120">
    <property type="match status" value="1"/>
</dbReference>
<dbReference type="InterPro" id="IPR027417">
    <property type="entry name" value="P-loop_NTPase"/>
</dbReference>
<dbReference type="GO" id="GO:0007018">
    <property type="term" value="P:microtubule-based movement"/>
    <property type="evidence" value="ECO:0007669"/>
    <property type="project" value="InterPro"/>
</dbReference>
<dbReference type="InterPro" id="IPR041658">
    <property type="entry name" value="AAA_lid_11"/>
</dbReference>
<keyword evidence="7" id="KW-0547">Nucleotide-binding</keyword>
<evidence type="ECO:0000256" key="6">
    <source>
        <dbReference type="ARBA" id="ARBA00022737"/>
    </source>
</evidence>
<dbReference type="InterPro" id="IPR013602">
    <property type="entry name" value="Dynein_heavy_linker"/>
</dbReference>
<dbReference type="InterPro" id="IPR026983">
    <property type="entry name" value="DHC"/>
</dbReference>
<dbReference type="InterPro" id="IPR011658">
    <property type="entry name" value="PA14_dom"/>
</dbReference>
<dbReference type="PROSITE" id="PS50222">
    <property type="entry name" value="EF_HAND_2"/>
    <property type="match status" value="1"/>
</dbReference>
<dbReference type="InterPro" id="IPR037524">
    <property type="entry name" value="PA14/GLEYA"/>
</dbReference>
<evidence type="ECO:0000256" key="2">
    <source>
        <dbReference type="ARBA" id="ARBA00008887"/>
    </source>
</evidence>
<keyword evidence="9" id="KW-0243">Dynein</keyword>
<feature type="region of interest" description="Disordered" evidence="18">
    <location>
        <begin position="1495"/>
        <end position="1518"/>
    </location>
</feature>
<dbReference type="Pfam" id="PF17857">
    <property type="entry name" value="AAA_lid_1"/>
    <property type="match status" value="1"/>
</dbReference>
<dbReference type="GO" id="GO:0008569">
    <property type="term" value="F:minus-end-directed microtubule motor activity"/>
    <property type="evidence" value="ECO:0007669"/>
    <property type="project" value="InterPro"/>
</dbReference>
<evidence type="ECO:0000256" key="11">
    <source>
        <dbReference type="ARBA" id="ARBA00023069"/>
    </source>
</evidence>
<feature type="domain" description="PA14" evidence="20">
    <location>
        <begin position="990"/>
        <end position="1129"/>
    </location>
</feature>
<sequence>MSDDLILVHDTECLESAHNVTTIYRSMLTILGFTVQEPKADQNDYAIKSQNVAFLICGPETFKNELVADALKQAIEGKKNIILLHWIATCPALTEALEAAPESYRETLAGKKNVVYVPDLVDQCNDLLLTLLKLSDQEKVDHVRAERSRQVMEDILRFGAKVSKARMRSSVRKRYDFCITCAEHIVSEKAPATAEHLHKQLSVLAPALSVALNNGSASGLNSMSGSSKISNVRESFNLIILVTSNCFTDEQLCEEVRVALEQEVHITLLHIVTDAIDGVEAELLRCEDLVHRDCLHRSPVYSYIQEHAAACVRKLLLPGIVKMDDIKSPRSRAAGVPSFRLQYKNSKAMELPSDGRMEIYKVAKQDSIKNVKVPSDIDTNIKSLFELYDTEKKGVIDWNQFVKVDRVVTETLGGQYSEMISRRIYSLMLYPGLPLDSEISFTTFYNYHAYVSKKMGILEGDRDVGVHYKYLVDKAKHMGKGKRFQKTYDLFICHDRSKEGTCMALDLIKSIRDHTPNVRAMLCIDYLAEKEKEKDSKKKDNKKEAAPKADPMAGPSIRTELVLVRIGNDISVPSKSAESLNVVVILRPGVFENIQVQKDVQEAKEAGGNIVILSDVGNTASMLTEILKAPESIRPALSRPNCVGYWKNCDAACAVDLLSVMSFPDWRPQAARSTMLAVQNVDPVVRYLFHHCEEDEEAAAALQCLANCTSPSTLNGGRVRSSFAREGGVEILAERFQQFMSVPAVAENACRAVANLAQDVDLCRKLAEAGVIKMVVEAMNNHTDSALLQGEAARALNNLAQDETAKRRVNELSGFQVVLQSQKKFEYDQAFWDGRFAMKRLKAENAVMVNYRGKGRWCGGKIQESYSNGTYDIAYSHGGMDKKVPAHWVRPKDESDAVMEFCGVWEWKPTGKVTEDELVLKADGMCSLRSGAVGTWNVAQPREDRTRTAIKLNLGKLMIEMERISLTTITSTATGERAVLKKDFPECVFTEYFGFGGIAVGDRVPSLMALRPDYVCVEQEICKGPDSWGHVPEALRKNVAVRWSAFLVIGKKGEYTFTLDSSGPALMHVNDKLVVNNRSESPSGAMQLMPGNHRITVQFFSSSEGPKNHLNLLYSGPDTNDEQMKVPAAVLQHAVEQSEVVRKPGFLGEYFCEQFRGKIPEDKSPDVVRVEKQLDFEPTTGAAWENLPGRFSESFAAKFTTYLNLKCGGKKKAKYALQVKSNKCAKVYLDGKLAIEEDALYENELTAGYHKLQVEYFCDTTSAPHSLVLNFAGPETVPPGTDEDSEIAKNPPMIRLPPEVCSYYLRPTVALPRGDPLDGHEKSVPFVGCTDEVTMVSAGADGSICIWDIPTSTLRSSISAGQPIGCSALSASGKLIAVSLEDGSIAQWDVTSGARYGGPMYGHNGEVNSLTYCSGDKKVLSVGIDLSVRIWDAASGDEVATLAADPCNRVGDPIEQFWVDCSAAYDDNIVVSGGKDGFIRFWDIAKLDAVRGPEKVMPIPDEPEEGWGEGGPPEPERYPGDPVVFEGHCNKRVSCVALCPVKGSNLLATSSTDATIRIWNLKDYSLHIEPIQCLSSFVSWSPNGSTLVSANEDVLVQLFSAVSGKPRSEPMPGHIASMRFATWTPQGQCLATCSDDGTIRLWHFTVNRNIAEIAVLEGEEGVFQDDMKKWQKILDNIRHDYNEYSKGASEYEGNVELLRNALDQGVERVKSFRARASLLGLTPTDYWDLDGMIDDYASYYKLWNTVISFQKSQLKWQQDPMKSINAEEVEQLLDSWFKECYKMIKGFDTDNTRWYVTGSTLCNSYGEGVEGIASVRFNETATKINAMISAEGEVVDFTRIVDVDSPENRGNVEKWLVEVEKTMIDSLTDVVSRSNKDYACKPRTSWCIDYPGQVVLATNCIFWTKEVTEALNGKRVADYEKKLNQQLLDIVQLVRGDLSKLARVTLGAMVTIDVHARDVVSDLVKNNVESADEFDWLSQLRYYWKEPNSFKRIDTGEMNTKEECQVSIVNSTLLYGFEYLGNTPRLVITPLTDRCYRTLMGAFALYYGGAPEGPAGTGKTESTKDLAKALAIQCVVFNCSDGMDYMQMAKFFKGLASSGAWCCFDEFNRINLEVLSVIAQQIQCISLAIKQKAKTFIFEGTEIRLIPSCAVNITMNPGYAGRSELPDNLKALFRPCAMMVPNYALIAEITLYSFGYEDARRIGVKATQALKLSSEQLSAQDHYDFGMRGLKSLLVAAGALKMKYGDQFPEDVISLRAFTDVNLPKFTSADIPLFKGIIGDLFPGVHLPPSDYGPLMAQVEACATAKKLQPTSQFTNKVIQLWETVMVRHGLMTVGLPPCGKTMVKDVLADTLAAVADGGDMFMPVTQHVMNPKSITQGQLYGEADLNTQEWTDGVLAIAVRAASKGPPNMRQWVVLDGPVDAIWIENMNTVLDDNKKLCLNSGEIIKLSPTTTMIFEVRDLAVASPATVSRCGMVFMEPDSDLGWKPIVLSWLDYQIPEFIRKDHRDFIWSLFEHNFNVCLECTHRVRTPVAVIDNWLADSACRLMESLFEDSEEKYCRPTLAEDDENSQTFAEREQLIYAIFFFSMLWTCGACTDQEGRGFVESVIRAMFENKKEFIKKQEFVAEWSATELVSGVSPAPLPSKGLLHDYFIDSTDNGKWKPWTERITNFDIPKDAQFHAIIVPTSDTVRNQFLIRTLIEKGKHVLMSGVTGTGKTVSIAGMLLSGFDKEKYATISFAFSAQTTANQTQDIIDGKLDKRRKGVYGPPPDKKMLVFIDDVNMPAKETYGAQPPIEILRQGLTMSGWYDRKTWEFRQFVDMQYLAAMGPPGGGKNDITDRYSRQFNLIFVTPFDDESLARIFTTMVQKFLGVMPREVAGHAATVVAATIEVYNTMSAEMLPTPAKSHYTFNLRDLSKVFQGICQCTRESLPKVDDLAKCWMHECQRVFEDRLVNRPDRNWFFSLMKRMLDRHFKKQYDQIVKQEPIVFASFVDPKSTSYMEVQDHQKLQDKMNSCLDDFNAVSKIRMDLVLFTAFIQHICRVVRVLKLPLGNALCVGVGGSGRKSTATLAAFVADFNLFQVQISKSYGMTEWRDDMRKLLMSAGCDDKNMVFLFPDTQIANENFLEDVSSMLNTGEVPNLYANEDRMDILEKCSKMASADGKTGPNEVFAWYVENCRKNLHIVLAMSPIGDKFRKRLRMFPSLVNCCTIDWFMEWPPDALTAVAMQFLKTQEMPEKVLNGVVKIMVDMQTSVSNLTERFLSELRRHYYVTPTSYLELINSFIQMLKQQRHVVSQAKWRYDVGLEKLADTASQVATMQKELEDLQPNLEKAAKETSEMMILVEKQQGEAAEKQKLVDAEAAAANEQARAAEEIAADCQKDLAAAMPALEAAVDALSKLSKGDITEVKAMKTPPGGVVLVAQALCYFFGVKPNKVPAPDGRGKVEDFWEPAKKELLGDPRLLDRLINFDKDNISEEAMKKVKPLYDDPNFEPEVIKKASIAAMGICKWARAMVVYDKVAKEVGPKRAALAEAEGKAAAAKAKLAEKEAELAEVIALVDKLVSDLNNAKEYMEELQKQRDDCAAKLVRAEKLITGLGGEKSRWTAASNRLGTDYNNLSGDILIASGIIAYLGVFTASYRSDVMVQWLGKLQELKIPASPQFNLQNCIGDAVKIRQWVIDKLPNDGLSIDNAIIMSNSRRWPLMIDPQQQANKWIKNMEKNLQVLRLTKNYARELENAIQFGNPVLIENIAESLDPMLDPLLQKATFKQGNLEMIRLGDSTIEWSKDFRLYFTTKLPNPHYAPEICVSVTILNFMATVDGLQDQMLGIVVAKEEPEIEAKRVNLVVESAQSKAQLKEIEDRILALLSSATGNILDDEELIETLSNSKIASQKIEEQVQQQERTAAQIQETRQAYRPLALRSASLFFVVSDLCIVDPMYQYSLDWFIMIFIMSIDQAEAANSPADRMANLASSTIRLLYVMVCRSLFEAHRLLYSMQLAFKMQEVDKELNFKQMRLFLTGGGGGGAPSEEKPPNTAWLTDISWGRVLELAKLGETFDGFQEAFKSQVDGWKAIFDSDNPRDVEWPNSFDKKCTPLEKALVLLAIRADALVPAIQEIVEKKLGNFFLEPPPFDLEACYNDSRPSIPLVFVLSSGSDPMADIIKLAEGKDMLANISAISLGQGQGPKAMAALEEGTKLGKWVLLQNCHLAVSWMPVLEKARLKSYEINPEFRLWLTAMPSPAFPISVLQNGIKMTLEPPKGLKNSLVRAYMGMDEEWFESCSKPHAFKKLLFGLCFFHAVILERRQFGPLGWNIPYQFSEPDRDISRQQLKNFLDEFEGIPWKALSYMVAEANYGGRVTDAQDRRAIVHILTDYYTERILKDEYKFSISGTYFAPKEGTLSSYMEYIRGLPINQTPEVFWLHNNANLTAAINEGMEILRTAVMLMPKTGGGDAEEGEKEKTPEELYGEKAAEIVASLPKNFDVDAVQRTYPVRYDQCLNTVLVQELLKCNKLLDRLRDTLVNLQKAVKGLVVFSPDLEEVAEGLLSNKVPSVWAKVSYPSLKPLGSYVADFLQRLQFFDGWVESDAPSVFWFSGFFFQQAFLTGVLQNFARKDKIAIDRCIWNMEVLKADNTSPGLPEKGCIIRGLFMDGARWDDEKMVIADSFPKVLFSEVPYIWLKPVEMDRDETKYGRIYTCPVYKTSERRGTLSTSGHSTNHVMMIFLPIAAEHDETFWVKRGVAMLTQIDD</sequence>
<dbReference type="PROSITE" id="PS00678">
    <property type="entry name" value="WD_REPEATS_1"/>
    <property type="match status" value="4"/>
</dbReference>
<feature type="repeat" description="WD" evidence="15">
    <location>
        <begin position="1611"/>
        <end position="1652"/>
    </location>
</feature>
<keyword evidence="5" id="KW-0493">Microtubule</keyword>
<evidence type="ECO:0000313" key="21">
    <source>
        <dbReference type="EMBL" id="EER03949.1"/>
    </source>
</evidence>
<keyword evidence="8" id="KW-0067">ATP-binding</keyword>
<evidence type="ECO:0000256" key="17">
    <source>
        <dbReference type="SAM" id="Coils"/>
    </source>
</evidence>
<dbReference type="FunFam" id="3.10.490.20:FF:000009">
    <property type="entry name" value="Dynein heavy chain 4"/>
    <property type="match status" value="1"/>
</dbReference>
<evidence type="ECO:0000256" key="3">
    <source>
        <dbReference type="ARBA" id="ARBA00022490"/>
    </source>
</evidence>
<dbReference type="Pfam" id="PF08393">
    <property type="entry name" value="DHC_N2"/>
    <property type="match status" value="1"/>
</dbReference>
<dbReference type="Gene3D" id="1.20.920.20">
    <property type="match status" value="1"/>
</dbReference>
<dbReference type="CDD" id="cd00200">
    <property type="entry name" value="WD40"/>
    <property type="match status" value="1"/>
</dbReference>
<dbReference type="SUPFAM" id="SSF50978">
    <property type="entry name" value="WD40 repeat-like"/>
    <property type="match status" value="1"/>
</dbReference>
<dbReference type="SUPFAM" id="SSF52540">
    <property type="entry name" value="P-loop containing nucleoside triphosphate hydrolases"/>
    <property type="match status" value="4"/>
</dbReference>
<feature type="repeat" description="ARM" evidence="16">
    <location>
        <begin position="770"/>
        <end position="814"/>
    </location>
</feature>
<keyword evidence="12" id="KW-0505">Motor protein</keyword>
<dbReference type="SMART" id="SM00320">
    <property type="entry name" value="WD40"/>
    <property type="match status" value="7"/>
</dbReference>
<evidence type="ECO:0000256" key="15">
    <source>
        <dbReference type="PROSITE-ProRule" id="PRU00221"/>
    </source>
</evidence>
<dbReference type="InterPro" id="IPR035699">
    <property type="entry name" value="AAA_6"/>
</dbReference>
<dbReference type="FunFam" id="3.40.50.300:FF:002141">
    <property type="entry name" value="Dynein heavy chain"/>
    <property type="match status" value="1"/>
</dbReference>
<evidence type="ECO:0000256" key="10">
    <source>
        <dbReference type="ARBA" id="ARBA00023054"/>
    </source>
</evidence>
<dbReference type="InterPro" id="IPR000225">
    <property type="entry name" value="Armadillo"/>
</dbReference>
<feature type="repeat" description="WD" evidence="15">
    <location>
        <begin position="1317"/>
        <end position="1357"/>
    </location>
</feature>
<dbReference type="Pfam" id="PF12781">
    <property type="entry name" value="AAA_9"/>
    <property type="match status" value="1"/>
</dbReference>
<dbReference type="Gene3D" id="1.10.8.720">
    <property type="entry name" value="Region D6 of dynein motor"/>
    <property type="match status" value="1"/>
</dbReference>
<keyword evidence="14" id="KW-0966">Cell projection</keyword>
<dbReference type="Proteomes" id="UP000007800">
    <property type="component" value="Unassembled WGS sequence"/>
</dbReference>
<dbReference type="InterPro" id="IPR042228">
    <property type="entry name" value="Dynein_linker_3"/>
</dbReference>
<dbReference type="InParanoid" id="C5LHE0"/>
<dbReference type="Gene3D" id="1.20.1270.280">
    <property type="match status" value="1"/>
</dbReference>
<dbReference type="InterPro" id="IPR001680">
    <property type="entry name" value="WD40_rpt"/>
</dbReference>
<feature type="compositionally biased region" description="Basic and acidic residues" evidence="18">
    <location>
        <begin position="534"/>
        <end position="547"/>
    </location>
</feature>
<dbReference type="Gene3D" id="1.10.472.130">
    <property type="match status" value="1"/>
</dbReference>
<dbReference type="FunFam" id="1.10.8.720:FF:000001">
    <property type="entry name" value="dynein heavy chain 7, axonemal"/>
    <property type="match status" value="1"/>
</dbReference>
<evidence type="ECO:0000256" key="8">
    <source>
        <dbReference type="ARBA" id="ARBA00022840"/>
    </source>
</evidence>
<dbReference type="InterPro" id="IPR043157">
    <property type="entry name" value="Dynein_AAA1S"/>
</dbReference>
<dbReference type="Pfam" id="PF12775">
    <property type="entry name" value="AAA_7"/>
    <property type="match status" value="1"/>
</dbReference>
<keyword evidence="3" id="KW-0963">Cytoplasm</keyword>
<dbReference type="InterPro" id="IPR016024">
    <property type="entry name" value="ARM-type_fold"/>
</dbReference>
<dbReference type="FunFam" id="1.20.58.1120:FF:000001">
    <property type="entry name" value="dynein heavy chain 2, axonemal"/>
    <property type="match status" value="1"/>
</dbReference>
<reference evidence="21 22" key="1">
    <citation type="submission" date="2008-07" db="EMBL/GenBank/DDBJ databases">
        <authorList>
            <person name="El-Sayed N."/>
            <person name="Caler E."/>
            <person name="Inman J."/>
            <person name="Amedeo P."/>
            <person name="Hass B."/>
            <person name="Wortman J."/>
        </authorList>
    </citation>
    <scope>NUCLEOTIDE SEQUENCE [LARGE SCALE GENOMIC DNA]</scope>
    <source>
        <strain evidence="22">ATCC 50983 / TXsc</strain>
    </source>
</reference>
<dbReference type="FunFam" id="1.10.8.710:FF:000001">
    <property type="entry name" value="Dynein axonemal heavy chain 2"/>
    <property type="match status" value="1"/>
</dbReference>
<dbReference type="InterPro" id="IPR011989">
    <property type="entry name" value="ARM-like"/>
</dbReference>
<dbReference type="InterPro" id="IPR041589">
    <property type="entry name" value="DNAH3_AAA_lid_1"/>
</dbReference>
<dbReference type="PANTHER" id="PTHR22878:SF70">
    <property type="entry name" value="DYNEIN HEAVY CHAIN 2, AXONEMAL"/>
    <property type="match status" value="1"/>
</dbReference>
<accession>C5LHE0</accession>
<dbReference type="Gene3D" id="1.25.10.10">
    <property type="entry name" value="Leucine-rich Repeat Variant"/>
    <property type="match status" value="1"/>
</dbReference>
<dbReference type="PROSITE" id="PS51820">
    <property type="entry name" value="PA14"/>
    <property type="match status" value="1"/>
</dbReference>
<feature type="repeat" description="WD" evidence="15">
    <location>
        <begin position="1544"/>
        <end position="1562"/>
    </location>
</feature>
<comment type="similarity">
    <text evidence="2">Belongs to the dynein heavy chain family.</text>
</comment>
<evidence type="ECO:0000256" key="1">
    <source>
        <dbReference type="ARBA" id="ARBA00004430"/>
    </source>
</evidence>
<keyword evidence="11" id="KW-0969">Cilium</keyword>
<dbReference type="Pfam" id="PF07691">
    <property type="entry name" value="PA14"/>
    <property type="match status" value="1"/>
</dbReference>
<dbReference type="RefSeq" id="XP_002772133.1">
    <property type="nucleotide sequence ID" value="XM_002772087.1"/>
</dbReference>
<feature type="coiled-coil region" evidence="17">
    <location>
        <begin position="3525"/>
        <end position="3587"/>
    </location>
</feature>
<dbReference type="InterPro" id="IPR024743">
    <property type="entry name" value="Dynein_HC_stalk"/>
</dbReference>
<organism evidence="22">
    <name type="scientific">Perkinsus marinus (strain ATCC 50983 / TXsc)</name>
    <dbReference type="NCBI Taxonomy" id="423536"/>
    <lineage>
        <taxon>Eukaryota</taxon>
        <taxon>Sar</taxon>
        <taxon>Alveolata</taxon>
        <taxon>Perkinsozoa</taxon>
        <taxon>Perkinsea</taxon>
        <taxon>Perkinsida</taxon>
        <taxon>Perkinsidae</taxon>
        <taxon>Perkinsus</taxon>
    </lineage>
</organism>
<evidence type="ECO:0000256" key="14">
    <source>
        <dbReference type="ARBA" id="ARBA00023273"/>
    </source>
</evidence>
<keyword evidence="10 17" id="KW-0175">Coiled coil</keyword>
<evidence type="ECO:0000259" key="20">
    <source>
        <dbReference type="PROSITE" id="PS51820"/>
    </source>
</evidence>
<dbReference type="FunFam" id="3.40.50.300:FF:000362">
    <property type="entry name" value="Dynein, axonemal, heavy chain 6"/>
    <property type="match status" value="1"/>
</dbReference>
<dbReference type="GO" id="GO:0005930">
    <property type="term" value="C:axoneme"/>
    <property type="evidence" value="ECO:0007669"/>
    <property type="project" value="UniProtKB-SubCell"/>
</dbReference>
<keyword evidence="13" id="KW-0206">Cytoskeleton</keyword>
<dbReference type="Pfam" id="PF18199">
    <property type="entry name" value="Dynein_C"/>
    <property type="match status" value="1"/>
</dbReference>
<comment type="subcellular location">
    <subcellularLocation>
        <location evidence="1">Cytoplasm</location>
        <location evidence="1">Cytoskeleton</location>
        <location evidence="1">Cilium axoneme</location>
    </subcellularLocation>
</comment>
<dbReference type="InterPro" id="IPR002048">
    <property type="entry name" value="EF_hand_dom"/>
</dbReference>
<dbReference type="Gene3D" id="6.10.140.1060">
    <property type="match status" value="1"/>
</dbReference>
<dbReference type="EMBL" id="GG682011">
    <property type="protein sequence ID" value="EER03949.1"/>
    <property type="molecule type" value="Genomic_DNA"/>
</dbReference>
<evidence type="ECO:0000259" key="19">
    <source>
        <dbReference type="PROSITE" id="PS50222"/>
    </source>
</evidence>
<dbReference type="Gene3D" id="3.90.182.10">
    <property type="entry name" value="Toxin - Anthrax Protective Antigen,domain 1"/>
    <property type="match status" value="1"/>
</dbReference>
<dbReference type="InterPro" id="IPR043160">
    <property type="entry name" value="Dynein_C_barrel"/>
</dbReference>
<dbReference type="InterPro" id="IPR036322">
    <property type="entry name" value="WD40_repeat_dom_sf"/>
</dbReference>
<feature type="domain" description="EF-hand" evidence="19">
    <location>
        <begin position="376"/>
        <end position="411"/>
    </location>
</feature>
<dbReference type="FunFam" id="1.20.1270.280:FF:000001">
    <property type="entry name" value="dynein heavy chain 7, axonemal"/>
    <property type="match status" value="1"/>
</dbReference>
<dbReference type="SUPFAM" id="SSF48371">
    <property type="entry name" value="ARM repeat"/>
    <property type="match status" value="1"/>
</dbReference>
<dbReference type="Pfam" id="PF12780">
    <property type="entry name" value="AAA_8"/>
    <property type="match status" value="1"/>
</dbReference>
<dbReference type="OMA" id="SQFGMKK"/>
<dbReference type="GO" id="GO:0005874">
    <property type="term" value="C:microtubule"/>
    <property type="evidence" value="ECO:0007669"/>
    <property type="project" value="UniProtKB-KW"/>
</dbReference>
<keyword evidence="4 15" id="KW-0853">WD repeat</keyword>
<dbReference type="Pfam" id="PF18198">
    <property type="entry name" value="AAA_lid_11"/>
    <property type="match status" value="1"/>
</dbReference>
<feature type="repeat" description="WD" evidence="15">
    <location>
        <begin position="1466"/>
        <end position="1492"/>
    </location>
</feature>
<dbReference type="Pfam" id="PF00400">
    <property type="entry name" value="WD40"/>
    <property type="match status" value="4"/>
</dbReference>
<dbReference type="OrthoDB" id="5593012at2759"/>
<dbReference type="Pfam" id="PF17852">
    <property type="entry name" value="Dynein_AAA_lid"/>
    <property type="match status" value="1"/>
</dbReference>
<dbReference type="InterPro" id="IPR035706">
    <property type="entry name" value="AAA_9"/>
</dbReference>
<dbReference type="FunFam" id="3.40.50.300:FF:000063">
    <property type="entry name" value="dynein heavy chain 6, axonemal"/>
    <property type="match status" value="1"/>
</dbReference>
<proteinExistence type="inferred from homology"/>
<dbReference type="GO" id="GO:0005524">
    <property type="term" value="F:ATP binding"/>
    <property type="evidence" value="ECO:0007669"/>
    <property type="project" value="UniProtKB-KW"/>
</dbReference>
<evidence type="ECO:0000256" key="12">
    <source>
        <dbReference type="ARBA" id="ARBA00023175"/>
    </source>
</evidence>
<dbReference type="FunFam" id="1.20.920.30:FF:000005">
    <property type="entry name" value="Dynein, axonemal, heavy chain 2"/>
    <property type="match status" value="1"/>
</dbReference>